<dbReference type="RefSeq" id="WP_042544206.1">
    <property type="nucleotide sequence ID" value="NZ_JXSQ01000011.1"/>
</dbReference>
<accession>A0A0D0ILH6</accession>
<keyword evidence="3" id="KW-1185">Reference proteome</keyword>
<feature type="transmembrane region" description="Helical" evidence="1">
    <location>
        <begin position="110"/>
        <end position="129"/>
    </location>
</feature>
<protein>
    <submittedName>
        <fullName evidence="2">Uncharacterized protein</fullName>
    </submittedName>
</protein>
<feature type="transmembrane region" description="Helical" evidence="1">
    <location>
        <begin position="41"/>
        <end position="66"/>
    </location>
</feature>
<keyword evidence="1" id="KW-0812">Transmembrane</keyword>
<dbReference type="OrthoDB" id="4990828at2"/>
<proteinExistence type="predicted"/>
<organism evidence="2 3">
    <name type="scientific">Leucobacter komagatae</name>
    <dbReference type="NCBI Taxonomy" id="55969"/>
    <lineage>
        <taxon>Bacteria</taxon>
        <taxon>Bacillati</taxon>
        <taxon>Actinomycetota</taxon>
        <taxon>Actinomycetes</taxon>
        <taxon>Micrococcales</taxon>
        <taxon>Microbacteriaceae</taxon>
        <taxon>Leucobacter</taxon>
    </lineage>
</organism>
<dbReference type="AlphaFoldDB" id="A0A0D0ILH6"/>
<evidence type="ECO:0000313" key="3">
    <source>
        <dbReference type="Proteomes" id="UP000032120"/>
    </source>
</evidence>
<keyword evidence="1" id="KW-0472">Membrane</keyword>
<comment type="caution">
    <text evidence="2">The sequence shown here is derived from an EMBL/GenBank/DDBJ whole genome shotgun (WGS) entry which is preliminary data.</text>
</comment>
<gene>
    <name evidence="2" type="ORF">SD72_09490</name>
</gene>
<dbReference type="EMBL" id="JXSQ01000011">
    <property type="protein sequence ID" value="KIP52439.1"/>
    <property type="molecule type" value="Genomic_DNA"/>
</dbReference>
<keyword evidence="1" id="KW-1133">Transmembrane helix</keyword>
<reference evidence="2 3" key="1">
    <citation type="submission" date="2015-01" db="EMBL/GenBank/DDBJ databases">
        <title>Draft genome sequence of Leucobacter komagatae strain VKM ST2845.</title>
        <authorList>
            <person name="Karlyshev A.V."/>
            <person name="Kudryashova E.B."/>
        </authorList>
    </citation>
    <scope>NUCLEOTIDE SEQUENCE [LARGE SCALE GENOMIC DNA]</scope>
    <source>
        <strain evidence="2 3">VKM ST2845</strain>
    </source>
</reference>
<sequence>MTELTRGERAHARRYTLHMAGASVLFLVLMLFLPLEPEPGTPLALVIALVPLVAVAWMVFAVVQFVRSLDEFMRPRAMTAAAIAFVAAMVASVVFGMLDAEIGPLPLATWGVFVVGMITWGAAMLGMNLRGNK</sequence>
<feature type="transmembrane region" description="Helical" evidence="1">
    <location>
        <begin position="78"/>
        <end position="98"/>
    </location>
</feature>
<name>A0A0D0ILH6_9MICO</name>
<dbReference type="Proteomes" id="UP000032120">
    <property type="component" value="Unassembled WGS sequence"/>
</dbReference>
<evidence type="ECO:0000313" key="2">
    <source>
        <dbReference type="EMBL" id="KIP52439.1"/>
    </source>
</evidence>
<feature type="transmembrane region" description="Helical" evidence="1">
    <location>
        <begin position="15"/>
        <end position="35"/>
    </location>
</feature>
<evidence type="ECO:0000256" key="1">
    <source>
        <dbReference type="SAM" id="Phobius"/>
    </source>
</evidence>